<dbReference type="InterPro" id="IPR025736">
    <property type="entry name" value="PucR_C-HTH_dom"/>
</dbReference>
<dbReference type="InterPro" id="IPR029016">
    <property type="entry name" value="GAF-like_dom_sf"/>
</dbReference>
<reference evidence="4 5" key="1">
    <citation type="submission" date="2017-09" db="EMBL/GenBank/DDBJ databases">
        <authorList>
            <person name="Ehlers B."/>
            <person name="Leendertz F.H."/>
        </authorList>
    </citation>
    <scope>NUCLEOTIDE SEQUENCE [LARGE SCALE GENOMIC DNA]</scope>
    <source>
        <strain evidence="4 5">DSM 46844</strain>
    </source>
</reference>
<dbReference type="PANTHER" id="PTHR33744:SF1">
    <property type="entry name" value="DNA-BINDING TRANSCRIPTIONAL ACTIVATOR ADER"/>
    <property type="match status" value="1"/>
</dbReference>
<dbReference type="SMART" id="SM00065">
    <property type="entry name" value="GAF"/>
    <property type="match status" value="1"/>
</dbReference>
<feature type="domain" description="GAF" evidence="3">
    <location>
        <begin position="50"/>
        <end position="201"/>
    </location>
</feature>
<comment type="similarity">
    <text evidence="1">Belongs to the CdaR family.</text>
</comment>
<dbReference type="Gene3D" id="1.10.10.2840">
    <property type="entry name" value="PucR C-terminal helix-turn-helix domain"/>
    <property type="match status" value="1"/>
</dbReference>
<sequence>MHVAVSSTLPAPRETGRSAPQGDGAQAARREREVIAAFSEITTEAITAASQEDLLKLVGKQLCHLLGVSRCSLYLRRDDGRFFGAAGHCEREGDITEAVKAQEAGIPDDDFSREVITSMTPVLISDVTRDPRPHRRTMERWGVRAMLGVPLVFDDEVIGLVFVDDVDREHAYSDEDIALTTLFARLAALFIRQAMLNARLKDKVAEAVRQRNVLEYLADVHRELTNAVLQGADIRAVVSSLSQLSAKPVVLYDEDFQVVTWAAPPGLRMAAPPVLAPETLAVPSVRAALSALRTGRPSAVVPPTRTLGLGPRNLVCRLVIEGAPSGYLSIVEVGRSLSDLDTKLAERGATVLSLQVLSERRQVEAEGQARDDYLSDLLRGSRDEDQMTRRGLQFGVDLSEPHALVRVCLASGGQQPSASAVRNLVVRQFATSLRGGEPPAVSLPGAVIVLVRLDRSAPHAGPEGLRPAVESVVATLAPASGIRSAVISSVCRSATDFTVAHRELRDVDDLARAFGWTQGVLTVDELGLFRVVLSTGRVKEALRFAHDLVRPLREHDGDDGALLATWRAFLAAEGRVQPTSAALGVHENTVRYRLSRIREITGQDPASLDTLLTARLAFQVLDLAGG</sequence>
<name>A0A285EJ94_9ACTN</name>
<dbReference type="EMBL" id="OBDO01000009">
    <property type="protein sequence ID" value="SNX98106.1"/>
    <property type="molecule type" value="Genomic_DNA"/>
</dbReference>
<organism evidence="4 5">
    <name type="scientific">Geodermatophilus sabuli</name>
    <dbReference type="NCBI Taxonomy" id="1564158"/>
    <lineage>
        <taxon>Bacteria</taxon>
        <taxon>Bacillati</taxon>
        <taxon>Actinomycetota</taxon>
        <taxon>Actinomycetes</taxon>
        <taxon>Geodermatophilales</taxon>
        <taxon>Geodermatophilaceae</taxon>
        <taxon>Geodermatophilus</taxon>
    </lineage>
</organism>
<evidence type="ECO:0000256" key="1">
    <source>
        <dbReference type="ARBA" id="ARBA00006754"/>
    </source>
</evidence>
<protein>
    <submittedName>
        <fullName evidence="4">PucR C-terminal helix-turn-helix domain-containing protein</fullName>
    </submittedName>
</protein>
<dbReference type="InterPro" id="IPR003018">
    <property type="entry name" value="GAF"/>
</dbReference>
<dbReference type="InterPro" id="IPR051448">
    <property type="entry name" value="CdaR-like_regulators"/>
</dbReference>
<dbReference type="InterPro" id="IPR042070">
    <property type="entry name" value="PucR_C-HTH_sf"/>
</dbReference>
<evidence type="ECO:0000256" key="2">
    <source>
        <dbReference type="SAM" id="MobiDB-lite"/>
    </source>
</evidence>
<feature type="region of interest" description="Disordered" evidence="2">
    <location>
        <begin position="1"/>
        <end position="29"/>
    </location>
</feature>
<dbReference type="Pfam" id="PF17853">
    <property type="entry name" value="GGDEF_2"/>
    <property type="match status" value="1"/>
</dbReference>
<dbReference type="Gene3D" id="3.30.450.40">
    <property type="match status" value="1"/>
</dbReference>
<dbReference type="SUPFAM" id="SSF55781">
    <property type="entry name" value="GAF domain-like"/>
    <property type="match status" value="1"/>
</dbReference>
<dbReference type="Proteomes" id="UP000219514">
    <property type="component" value="Unassembled WGS sequence"/>
</dbReference>
<evidence type="ECO:0000259" key="3">
    <source>
        <dbReference type="SMART" id="SM00065"/>
    </source>
</evidence>
<proteinExistence type="inferred from homology"/>
<dbReference type="RefSeq" id="WP_216359828.1">
    <property type="nucleotide sequence ID" value="NZ_JACHXB010000001.1"/>
</dbReference>
<dbReference type="AlphaFoldDB" id="A0A285EJ94"/>
<evidence type="ECO:0000313" key="5">
    <source>
        <dbReference type="Proteomes" id="UP000219514"/>
    </source>
</evidence>
<evidence type="ECO:0000313" key="4">
    <source>
        <dbReference type="EMBL" id="SNX98106.1"/>
    </source>
</evidence>
<dbReference type="Pfam" id="PF13556">
    <property type="entry name" value="HTH_30"/>
    <property type="match status" value="1"/>
</dbReference>
<keyword evidence="5" id="KW-1185">Reference proteome</keyword>
<accession>A0A285EJ94</accession>
<gene>
    <name evidence="4" type="ORF">SAMN06893097_109186</name>
</gene>
<dbReference type="PANTHER" id="PTHR33744">
    <property type="entry name" value="CARBOHYDRATE DIACID REGULATOR"/>
    <property type="match status" value="1"/>
</dbReference>
<dbReference type="InterPro" id="IPR041522">
    <property type="entry name" value="CdaR_GGDEF"/>
</dbReference>
<dbReference type="Pfam" id="PF01590">
    <property type="entry name" value="GAF"/>
    <property type="match status" value="1"/>
</dbReference>